<feature type="domain" description="Glycosyl transferase family 1" evidence="1">
    <location>
        <begin position="205"/>
        <end position="352"/>
    </location>
</feature>
<dbReference type="Gene3D" id="3.40.50.2000">
    <property type="entry name" value="Glycogen Phosphorylase B"/>
    <property type="match status" value="2"/>
</dbReference>
<sequence length="379" mass="42254">MNAPLRLAVVCDLLEEGWPSMDLVAEMLLAHLARDARVTTTRIRPVFERRVSRLPLGARRKNLGFNADRLINRMWDVPRAARGLHRTSDLFHVCDHSYAHVVHALPAERVGVFCHDLDAFRSVLEPAREPRPLWFRAMSRRLLRGLEKARVVFYSTDSVRDGIRKYDLIDDRKLVQAHYGVSPEFVPAAGPTISLEHLPIRTIGHRPFLLHVGSCIPRKRIDVLLDVFAEVQRESPDLRLVQVGGSFTDEQKARIERLHIGGSLVQLRGIDRTELAEIYRRATLVLMPSEAEGFGLPVIEALSCGATVLASDIPPLREVGGDAVPFLPVGDTGAWAAAVSDLLRNPAHAPSETVRLAQAARFSWTSHAKIILDTYVGLS</sequence>
<evidence type="ECO:0000313" key="2">
    <source>
        <dbReference type="EMBL" id="WXB17955.1"/>
    </source>
</evidence>
<accession>A0ABZ2M6P2</accession>
<organism evidence="2 3">
    <name type="scientific">Pendulispora albinea</name>
    <dbReference type="NCBI Taxonomy" id="2741071"/>
    <lineage>
        <taxon>Bacteria</taxon>
        <taxon>Pseudomonadati</taxon>
        <taxon>Myxococcota</taxon>
        <taxon>Myxococcia</taxon>
        <taxon>Myxococcales</taxon>
        <taxon>Sorangiineae</taxon>
        <taxon>Pendulisporaceae</taxon>
        <taxon>Pendulispora</taxon>
    </lineage>
</organism>
<dbReference type="PANTHER" id="PTHR46401:SF8">
    <property type="entry name" value="BLL6006 PROTEIN"/>
    <property type="match status" value="1"/>
</dbReference>
<name>A0ABZ2M6P2_9BACT</name>
<reference evidence="2 3" key="1">
    <citation type="submission" date="2021-12" db="EMBL/GenBank/DDBJ databases">
        <title>Discovery of the Pendulisporaceae a myxobacterial family with distinct sporulation behavior and unique specialized metabolism.</title>
        <authorList>
            <person name="Garcia R."/>
            <person name="Popoff A."/>
            <person name="Bader C.D."/>
            <person name="Loehr J."/>
            <person name="Walesch S."/>
            <person name="Walt C."/>
            <person name="Boldt J."/>
            <person name="Bunk B."/>
            <person name="Haeckl F.J.F.P.J."/>
            <person name="Gunesch A.P."/>
            <person name="Birkelbach J."/>
            <person name="Nuebel U."/>
            <person name="Pietschmann T."/>
            <person name="Bach T."/>
            <person name="Mueller R."/>
        </authorList>
    </citation>
    <scope>NUCLEOTIDE SEQUENCE [LARGE SCALE GENOMIC DNA]</scope>
    <source>
        <strain evidence="2 3">MSr11954</strain>
    </source>
</reference>
<protein>
    <submittedName>
        <fullName evidence="2">Glycosyltransferase family 4 protein</fullName>
    </submittedName>
</protein>
<dbReference type="CDD" id="cd03809">
    <property type="entry name" value="GT4_MtfB-like"/>
    <property type="match status" value="1"/>
</dbReference>
<keyword evidence="3" id="KW-1185">Reference proteome</keyword>
<dbReference type="InterPro" id="IPR001296">
    <property type="entry name" value="Glyco_trans_1"/>
</dbReference>
<dbReference type="PANTHER" id="PTHR46401">
    <property type="entry name" value="GLYCOSYLTRANSFERASE WBBK-RELATED"/>
    <property type="match status" value="1"/>
</dbReference>
<dbReference type="RefSeq" id="WP_394827597.1">
    <property type="nucleotide sequence ID" value="NZ_CP089984.1"/>
</dbReference>
<dbReference type="SUPFAM" id="SSF53756">
    <property type="entry name" value="UDP-Glycosyltransferase/glycogen phosphorylase"/>
    <property type="match status" value="1"/>
</dbReference>
<dbReference type="Proteomes" id="UP001370348">
    <property type="component" value="Chromosome"/>
</dbReference>
<evidence type="ECO:0000313" key="3">
    <source>
        <dbReference type="Proteomes" id="UP001370348"/>
    </source>
</evidence>
<proteinExistence type="predicted"/>
<gene>
    <name evidence="2" type="ORF">LZC94_11905</name>
</gene>
<dbReference type="EMBL" id="CP089984">
    <property type="protein sequence ID" value="WXB17955.1"/>
    <property type="molecule type" value="Genomic_DNA"/>
</dbReference>
<evidence type="ECO:0000259" key="1">
    <source>
        <dbReference type="Pfam" id="PF00534"/>
    </source>
</evidence>
<dbReference type="Pfam" id="PF00534">
    <property type="entry name" value="Glycos_transf_1"/>
    <property type="match status" value="1"/>
</dbReference>